<keyword evidence="4 5" id="KW-0472">Membrane</keyword>
<reference evidence="6 7" key="1">
    <citation type="journal article" date="2007" name="Proc. Natl. Acad. Sci. U.S.A.">
        <title>Independent sorting-out of thousands of duplicated gene pairs in two yeast species descended from a whole-genome duplication.</title>
        <authorList>
            <person name="Scannell D.R."/>
            <person name="Frank A.C."/>
            <person name="Conant G.C."/>
            <person name="Byrne K.P."/>
            <person name="Woolfit M."/>
            <person name="Wolfe K.H."/>
        </authorList>
    </citation>
    <scope>NUCLEOTIDE SEQUENCE [LARGE SCALE GENOMIC DNA]</scope>
    <source>
        <strain evidence="7">ATCC 22028 / DSM 70294 / BCRC 21397 / CBS 2163 / NBRC 10782 / NRRL Y-8283 / UCD 57-17</strain>
    </source>
</reference>
<dbReference type="RefSeq" id="XP_001646352.1">
    <property type="nucleotide sequence ID" value="XM_001646302.1"/>
</dbReference>
<gene>
    <name evidence="6" type="ORF">Kpol_1032p91</name>
</gene>
<evidence type="ECO:0000256" key="1">
    <source>
        <dbReference type="ARBA" id="ARBA00004141"/>
    </source>
</evidence>
<sequence length="65" mass="7518">MNRFFILTAAFLYYLIWLILPIFELDEALILFPLPSIYAVYIPIFLLLLGFALVGSYLGYLLIKA</sequence>
<keyword evidence="3 5" id="KW-1133">Transmembrane helix</keyword>
<dbReference type="GO" id="GO:0180047">
    <property type="term" value="P:dolichol phosphate mannose biosynthetic process"/>
    <property type="evidence" value="ECO:0007669"/>
    <property type="project" value="InterPro"/>
</dbReference>
<evidence type="ECO:0000256" key="5">
    <source>
        <dbReference type="RuleBase" id="RU365084"/>
    </source>
</evidence>
<dbReference type="GO" id="GO:0005789">
    <property type="term" value="C:endoplasmic reticulum membrane"/>
    <property type="evidence" value="ECO:0007669"/>
    <property type="project" value="UniProtKB-SubCell"/>
</dbReference>
<dbReference type="eggNOG" id="ENOG502S773">
    <property type="taxonomic scope" value="Eukaryota"/>
</dbReference>
<dbReference type="HOGENOM" id="CLU_150144_2_1_1"/>
<keyword evidence="2 5" id="KW-0812">Transmembrane</keyword>
<evidence type="ECO:0000313" key="6">
    <source>
        <dbReference type="EMBL" id="EDO18494.1"/>
    </source>
</evidence>
<evidence type="ECO:0000256" key="4">
    <source>
        <dbReference type="ARBA" id="ARBA00023136"/>
    </source>
</evidence>
<feature type="transmembrane region" description="Helical" evidence="5">
    <location>
        <begin position="38"/>
        <end position="63"/>
    </location>
</feature>
<dbReference type="OrthoDB" id="311279at2759"/>
<dbReference type="PhylomeDB" id="A7TH42"/>
<dbReference type="Pfam" id="PF07297">
    <property type="entry name" value="DPM2"/>
    <property type="match status" value="1"/>
</dbReference>
<keyword evidence="7" id="KW-1185">Reference proteome</keyword>
<accession>A7TH42</accession>
<dbReference type="OMA" id="NRLTIWI"/>
<dbReference type="InterPro" id="IPR009914">
    <property type="entry name" value="DPM2"/>
</dbReference>
<dbReference type="UniPathway" id="UPA00378"/>
<protein>
    <recommendedName>
        <fullName evidence="5">Dolichol phosphate-mannose biosynthesis regulatory protein</fullName>
    </recommendedName>
</protein>
<organism evidence="7">
    <name type="scientific">Vanderwaltozyma polyspora (strain ATCC 22028 / DSM 70294 / BCRC 21397 / CBS 2163 / NBRC 10782 / NRRL Y-8283 / UCD 57-17)</name>
    <name type="common">Kluyveromyces polysporus</name>
    <dbReference type="NCBI Taxonomy" id="436907"/>
    <lineage>
        <taxon>Eukaryota</taxon>
        <taxon>Fungi</taxon>
        <taxon>Dikarya</taxon>
        <taxon>Ascomycota</taxon>
        <taxon>Saccharomycotina</taxon>
        <taxon>Saccharomycetes</taxon>
        <taxon>Saccharomycetales</taxon>
        <taxon>Saccharomycetaceae</taxon>
        <taxon>Vanderwaltozyma</taxon>
    </lineage>
</organism>
<name>A7TH42_VANPO</name>
<comment type="subunit">
    <text evidence="5">Component of the dolichol-phosphate mannose (DPM) synthase complex.</text>
</comment>
<dbReference type="FunCoup" id="A7TH42">
    <property type="interactions" value="5"/>
</dbReference>
<dbReference type="KEGG" id="vpo:Kpol_1032p91"/>
<comment type="pathway">
    <text evidence="5">Protein modification; protein glycosylation.</text>
</comment>
<comment type="similarity">
    <text evidence="5">Belongs to the DPM2 family.</text>
</comment>
<dbReference type="InParanoid" id="A7TH42"/>
<evidence type="ECO:0000313" key="7">
    <source>
        <dbReference type="Proteomes" id="UP000000267"/>
    </source>
</evidence>
<dbReference type="AlphaFoldDB" id="A7TH42"/>
<dbReference type="Proteomes" id="UP000000267">
    <property type="component" value="Unassembled WGS sequence"/>
</dbReference>
<proteinExistence type="inferred from homology"/>
<keyword evidence="5" id="KW-0256">Endoplasmic reticulum</keyword>
<comment type="subcellular location">
    <subcellularLocation>
        <location evidence="5">Endoplasmic reticulum membrane</location>
        <topology evidence="5">Multi-pass membrane protein</topology>
    </subcellularLocation>
    <subcellularLocation>
        <location evidence="1">Membrane</location>
        <topology evidence="1">Multi-pass membrane protein</topology>
    </subcellularLocation>
</comment>
<feature type="transmembrane region" description="Helical" evidence="5">
    <location>
        <begin position="5"/>
        <end position="23"/>
    </location>
</feature>
<comment type="function">
    <text evidence="5">Regulatory subunit of the dolichol-phosphate mannose (DPM) synthase complex; essential for the ER localization.</text>
</comment>
<dbReference type="EMBL" id="DS480389">
    <property type="protein sequence ID" value="EDO18494.1"/>
    <property type="molecule type" value="Genomic_DNA"/>
</dbReference>
<dbReference type="GO" id="GO:0030234">
    <property type="term" value="F:enzyme regulator activity"/>
    <property type="evidence" value="ECO:0007669"/>
    <property type="project" value="UniProtKB-UniRule"/>
</dbReference>
<evidence type="ECO:0000256" key="3">
    <source>
        <dbReference type="ARBA" id="ARBA00022989"/>
    </source>
</evidence>
<dbReference type="GeneID" id="5546783"/>
<evidence type="ECO:0000256" key="2">
    <source>
        <dbReference type="ARBA" id="ARBA00022692"/>
    </source>
</evidence>